<dbReference type="SUPFAM" id="SSF48452">
    <property type="entry name" value="TPR-like"/>
    <property type="match status" value="1"/>
</dbReference>
<organism evidence="10 11">
    <name type="scientific">Methyloradius palustris</name>
    <dbReference type="NCBI Taxonomy" id="2778876"/>
    <lineage>
        <taxon>Bacteria</taxon>
        <taxon>Pseudomonadati</taxon>
        <taxon>Pseudomonadota</taxon>
        <taxon>Betaproteobacteria</taxon>
        <taxon>Nitrosomonadales</taxon>
        <taxon>Methylophilaceae</taxon>
        <taxon>Methyloradius</taxon>
    </lineage>
</organism>
<keyword evidence="4" id="KW-0328">Glycosyltransferase</keyword>
<dbReference type="Gene3D" id="3.40.50.2000">
    <property type="entry name" value="Glycogen Phosphorylase B"/>
    <property type="match status" value="1"/>
</dbReference>
<dbReference type="InterPro" id="IPR029489">
    <property type="entry name" value="OGT/SEC/SPY_C"/>
</dbReference>
<evidence type="ECO:0000313" key="10">
    <source>
        <dbReference type="EMBL" id="BCM25760.1"/>
    </source>
</evidence>
<evidence type="ECO:0000256" key="1">
    <source>
        <dbReference type="ARBA" id="ARBA00004922"/>
    </source>
</evidence>
<dbReference type="GO" id="GO:0097363">
    <property type="term" value="F:protein O-acetylglucosaminyltransferase activity"/>
    <property type="evidence" value="ECO:0007669"/>
    <property type="project" value="UniProtKB-EC"/>
</dbReference>
<keyword evidence="11" id="KW-1185">Reference proteome</keyword>
<dbReference type="Gene3D" id="3.40.50.11380">
    <property type="match status" value="1"/>
</dbReference>
<dbReference type="Pfam" id="PF07719">
    <property type="entry name" value="TPR_2"/>
    <property type="match status" value="1"/>
</dbReference>
<feature type="repeat" description="TPR" evidence="8">
    <location>
        <begin position="29"/>
        <end position="62"/>
    </location>
</feature>
<dbReference type="Pfam" id="PF13431">
    <property type="entry name" value="TPR_17"/>
    <property type="match status" value="1"/>
</dbReference>
<feature type="repeat" description="TPR" evidence="8">
    <location>
        <begin position="165"/>
        <end position="198"/>
    </location>
</feature>
<reference evidence="10" key="1">
    <citation type="journal article" date="2021" name="Arch. Microbiol.">
        <title>Methyloradius palustris gen. nov., sp. nov., a methanol-oxidizing bacterium isolated from snow.</title>
        <authorList>
            <person name="Miyadera T."/>
            <person name="Kojima H."/>
            <person name="Fukui M."/>
        </authorList>
    </citation>
    <scope>NUCLEOTIDE SEQUENCE</scope>
    <source>
        <strain evidence="10">Zm11</strain>
    </source>
</reference>
<evidence type="ECO:0000313" key="11">
    <source>
        <dbReference type="Proteomes" id="UP000826722"/>
    </source>
</evidence>
<keyword evidence="7 8" id="KW-0802">TPR repeat</keyword>
<evidence type="ECO:0000256" key="7">
    <source>
        <dbReference type="ARBA" id="ARBA00022803"/>
    </source>
</evidence>
<dbReference type="InterPro" id="IPR051939">
    <property type="entry name" value="Glycosyltr_41/O-GlcNAc_trsf"/>
</dbReference>
<keyword evidence="5" id="KW-0808">Transferase</keyword>
<protein>
    <recommendedName>
        <fullName evidence="3">protein O-GlcNAc transferase</fullName>
        <ecNumber evidence="3">2.4.1.255</ecNumber>
    </recommendedName>
</protein>
<feature type="repeat" description="TPR" evidence="8">
    <location>
        <begin position="131"/>
        <end position="164"/>
    </location>
</feature>
<dbReference type="AlphaFoldDB" id="A0A8D5G1Q2"/>
<feature type="domain" description="O-GlcNAc transferase C-terminal" evidence="9">
    <location>
        <begin position="412"/>
        <end position="592"/>
    </location>
</feature>
<comment type="similarity">
    <text evidence="2">Belongs to the glycosyltransferase 41 family. O-GlcNAc transferase subfamily.</text>
</comment>
<proteinExistence type="inferred from homology"/>
<dbReference type="PANTHER" id="PTHR44835">
    <property type="entry name" value="UDP-N-ACETYLGLUCOSAMINE--PEPTIDE N-ACETYLGLUCOSAMINYLTRANSFERASE SPINDLY-RELATED"/>
    <property type="match status" value="1"/>
</dbReference>
<evidence type="ECO:0000256" key="5">
    <source>
        <dbReference type="ARBA" id="ARBA00022679"/>
    </source>
</evidence>
<dbReference type="KEGG" id="mpau:ZMTM_20190"/>
<feature type="domain" description="O-GlcNAc transferase C-terminal" evidence="9">
    <location>
        <begin position="239"/>
        <end position="393"/>
    </location>
</feature>
<evidence type="ECO:0000256" key="2">
    <source>
        <dbReference type="ARBA" id="ARBA00005386"/>
    </source>
</evidence>
<dbReference type="PANTHER" id="PTHR44835:SF1">
    <property type="entry name" value="PROTEIN O-GLCNAC TRANSFERASE"/>
    <property type="match status" value="1"/>
</dbReference>
<keyword evidence="6" id="KW-0677">Repeat</keyword>
<evidence type="ECO:0000256" key="8">
    <source>
        <dbReference type="PROSITE-ProRule" id="PRU00339"/>
    </source>
</evidence>
<dbReference type="InterPro" id="IPR019734">
    <property type="entry name" value="TPR_rpt"/>
</dbReference>
<evidence type="ECO:0000256" key="3">
    <source>
        <dbReference type="ARBA" id="ARBA00011970"/>
    </source>
</evidence>
<dbReference type="InterPro" id="IPR013105">
    <property type="entry name" value="TPR_2"/>
</dbReference>
<gene>
    <name evidence="10" type="ORF">ZMTM_20190</name>
</gene>
<dbReference type="Proteomes" id="UP000826722">
    <property type="component" value="Chromosome"/>
</dbReference>
<dbReference type="Pfam" id="PF14559">
    <property type="entry name" value="TPR_19"/>
    <property type="match status" value="1"/>
</dbReference>
<comment type="pathway">
    <text evidence="1">Protein modification; protein glycosylation.</text>
</comment>
<sequence length="608" mass="69349">MLGWLRGLWIGKKKQEILSKELIEESINVDETMRSGFALHEAGKFTEASELYQKILEIDPNHADSLYFLGLIRQQQGNREVAIDLIKNAIEINNTEPAFHKSLASILNELQLKIAAIESYESALNLDANDVEALFALGSIYEEVGQLGKAEEKLLLCLKIYPDFWQALNILGETYLQLGNVEKAVELLRKCHELNPKSPAHFSSYLFSLNFHPKFSADYIFSEHQRYGSLYWTNQTEIYNKNYQVNQKLRIGYVSPDFRAHPVSRFIIPVLVHHNRDEFEIYCYYNYPKSDDVTQHIKILVDHWRDCANRSSEDLISKIRTDQIDILIDLAGHTSNNSLEVFLSKPAHIQLTWLGYINTTGLSTIDYRIVDAYSDPVGITEKFHSEALLRLPNCQWCYQKPSQLINVSALPALTSGNICFGSLNRFTKLSSKILDLWARLLIEIPESRLMIVGIPHEKHLDIFNHFDTFGISNERIELYTPVGLDQFRELHHQIDIALDSHPYSGATTTCDSAWMGVPTLTLVGGTSISRSTSSILLNLDLNDWIAHNENEFITLAKKQVNDLDNLSKLRANLRGILESSPIMDAAKFTVDLEKAYRGIWVKKCAENL</sequence>
<dbReference type="SMART" id="SM00028">
    <property type="entry name" value="TPR"/>
    <property type="match status" value="5"/>
</dbReference>
<feature type="repeat" description="TPR" evidence="8">
    <location>
        <begin position="63"/>
        <end position="96"/>
    </location>
</feature>
<accession>A0A8D5G1Q2</accession>
<dbReference type="EMBL" id="AP024110">
    <property type="protein sequence ID" value="BCM25760.1"/>
    <property type="molecule type" value="Genomic_DNA"/>
</dbReference>
<name>A0A8D5G1Q2_9PROT</name>
<dbReference type="InterPro" id="IPR011990">
    <property type="entry name" value="TPR-like_helical_dom_sf"/>
</dbReference>
<dbReference type="Pfam" id="PF13844">
    <property type="entry name" value="Glyco_transf_41"/>
    <property type="match status" value="2"/>
</dbReference>
<dbReference type="EC" id="2.4.1.255" evidence="3"/>
<evidence type="ECO:0000256" key="6">
    <source>
        <dbReference type="ARBA" id="ARBA00022737"/>
    </source>
</evidence>
<dbReference type="PROSITE" id="PS50005">
    <property type="entry name" value="TPR"/>
    <property type="match status" value="4"/>
</dbReference>
<dbReference type="Gene3D" id="1.25.40.10">
    <property type="entry name" value="Tetratricopeptide repeat domain"/>
    <property type="match status" value="1"/>
</dbReference>
<evidence type="ECO:0000259" key="9">
    <source>
        <dbReference type="Pfam" id="PF13844"/>
    </source>
</evidence>
<evidence type="ECO:0000256" key="4">
    <source>
        <dbReference type="ARBA" id="ARBA00022676"/>
    </source>
</evidence>
<dbReference type="RefSeq" id="WP_221763820.1">
    <property type="nucleotide sequence ID" value="NZ_AP024110.1"/>
</dbReference>